<organism evidence="2 3">
    <name type="scientific">Candidatus Aphodocola excrementigallinarum</name>
    <dbReference type="NCBI Taxonomy" id="2840670"/>
    <lineage>
        <taxon>Bacteria</taxon>
        <taxon>Bacillati</taxon>
        <taxon>Bacillota</taxon>
        <taxon>Bacilli</taxon>
        <taxon>Candidatus Aphodocola</taxon>
    </lineage>
</organism>
<name>A0A9D1IMQ5_9FIRM</name>
<feature type="compositionally biased region" description="Acidic residues" evidence="1">
    <location>
        <begin position="298"/>
        <end position="310"/>
    </location>
</feature>
<evidence type="ECO:0000256" key="1">
    <source>
        <dbReference type="SAM" id="MobiDB-lite"/>
    </source>
</evidence>
<comment type="caution">
    <text evidence="2">The sequence shown here is derived from an EMBL/GenBank/DDBJ whole genome shotgun (WGS) entry which is preliminary data.</text>
</comment>
<sequence>MERYVLCLREKNKEGKEEIYPIYEDTLKNIDMYTTYKLCFNSKGLFNCFPDKVKYFINNHLIKGNVFDKKYEFFIRKKSKDIRRGRTDLEVLYFSDSDIVYANEKDIYSALCEMKVNDKDYNNDDPITVLKKDFFSNIYKILFSKESKLSDRIDKNNENNFNNHSRIRSVATNPSNLKIIAEYVCYDYELKREFLILLKSYKKKMDDFFNKKTRLVNKDILEKRIGKRPFSIYNANEIINRMLNEEEEYYYSKYPDEHKIEVSNKLVKKENVKKKNPLEDNPDYLKYLAHLKEKENFEESSDTYEDDNYDDFLGPDKPNDPRYWSIN</sequence>
<dbReference type="Proteomes" id="UP000824074">
    <property type="component" value="Unassembled WGS sequence"/>
</dbReference>
<evidence type="ECO:0000313" key="2">
    <source>
        <dbReference type="EMBL" id="HIU40112.1"/>
    </source>
</evidence>
<reference evidence="2" key="1">
    <citation type="submission" date="2020-10" db="EMBL/GenBank/DDBJ databases">
        <authorList>
            <person name="Gilroy R."/>
        </authorList>
    </citation>
    <scope>NUCLEOTIDE SEQUENCE</scope>
    <source>
        <strain evidence="2">CHK193-30670</strain>
    </source>
</reference>
<reference evidence="2" key="2">
    <citation type="journal article" date="2021" name="PeerJ">
        <title>Extensive microbial diversity within the chicken gut microbiome revealed by metagenomics and culture.</title>
        <authorList>
            <person name="Gilroy R."/>
            <person name="Ravi A."/>
            <person name="Getino M."/>
            <person name="Pursley I."/>
            <person name="Horton D.L."/>
            <person name="Alikhan N.F."/>
            <person name="Baker D."/>
            <person name="Gharbi K."/>
            <person name="Hall N."/>
            <person name="Watson M."/>
            <person name="Adriaenssens E.M."/>
            <person name="Foster-Nyarko E."/>
            <person name="Jarju S."/>
            <person name="Secka A."/>
            <person name="Antonio M."/>
            <person name="Oren A."/>
            <person name="Chaudhuri R.R."/>
            <person name="La Ragione R."/>
            <person name="Hildebrand F."/>
            <person name="Pallen M.J."/>
        </authorList>
    </citation>
    <scope>NUCLEOTIDE SEQUENCE</scope>
    <source>
        <strain evidence="2">CHK193-30670</strain>
    </source>
</reference>
<dbReference type="EMBL" id="DVMT01000024">
    <property type="protein sequence ID" value="HIU40112.1"/>
    <property type="molecule type" value="Genomic_DNA"/>
</dbReference>
<dbReference type="AlphaFoldDB" id="A0A9D1IMQ5"/>
<proteinExistence type="predicted"/>
<protein>
    <submittedName>
        <fullName evidence="2">Uncharacterized protein</fullName>
    </submittedName>
</protein>
<accession>A0A9D1IMQ5</accession>
<evidence type="ECO:0000313" key="3">
    <source>
        <dbReference type="Proteomes" id="UP000824074"/>
    </source>
</evidence>
<feature type="region of interest" description="Disordered" evidence="1">
    <location>
        <begin position="297"/>
        <end position="327"/>
    </location>
</feature>
<gene>
    <name evidence="2" type="ORF">IAB68_02275</name>
</gene>